<dbReference type="AlphaFoldDB" id="A0A329RE59"/>
<keyword evidence="2" id="KW-1185">Reference proteome</keyword>
<dbReference type="Pfam" id="PF08284">
    <property type="entry name" value="RVP_2"/>
    <property type="match status" value="1"/>
</dbReference>
<accession>A0A329RE59</accession>
<dbReference type="Proteomes" id="UP000251314">
    <property type="component" value="Unassembled WGS sequence"/>
</dbReference>
<name>A0A329RE59_9STRA</name>
<protein>
    <recommendedName>
        <fullName evidence="3">Reverse transcriptase</fullName>
    </recommendedName>
</protein>
<organism evidence="1 2">
    <name type="scientific">Phytophthora cactorum</name>
    <dbReference type="NCBI Taxonomy" id="29920"/>
    <lineage>
        <taxon>Eukaryota</taxon>
        <taxon>Sar</taxon>
        <taxon>Stramenopiles</taxon>
        <taxon>Oomycota</taxon>
        <taxon>Peronosporomycetes</taxon>
        <taxon>Peronosporales</taxon>
        <taxon>Peronosporaceae</taxon>
        <taxon>Phytophthora</taxon>
    </lineage>
</organism>
<evidence type="ECO:0000313" key="2">
    <source>
        <dbReference type="Proteomes" id="UP000251314"/>
    </source>
</evidence>
<evidence type="ECO:0000313" key="1">
    <source>
        <dbReference type="EMBL" id="RAW22774.1"/>
    </source>
</evidence>
<reference evidence="1 2" key="1">
    <citation type="submission" date="2018-01" db="EMBL/GenBank/DDBJ databases">
        <title>Draft genome of the strawberry crown rot pathogen Phytophthora cactorum.</title>
        <authorList>
            <person name="Armitage A.D."/>
            <person name="Lysoe E."/>
            <person name="Nellist C.F."/>
            <person name="Harrison R.J."/>
            <person name="Brurberg M.B."/>
        </authorList>
    </citation>
    <scope>NUCLEOTIDE SEQUENCE [LARGE SCALE GENOMIC DNA]</scope>
    <source>
        <strain evidence="1 2">10300</strain>
    </source>
</reference>
<dbReference type="OrthoDB" id="129571at2759"/>
<sequence>MSSHDQDVVLVRRATFVRQKSLSKLNIEEVDTPRSVLEVWLTTGATVRTEERAIRVRYSYKHRVFVEVLIVLDLNDKFDFVLGMPWLARHDPVINWKNRTLVRFGRKASESDGPVGAVRAPQVQPIIPLRRHQTLLSPVPRTSRND</sequence>
<dbReference type="InterPro" id="IPR021109">
    <property type="entry name" value="Peptidase_aspartic_dom_sf"/>
</dbReference>
<comment type="caution">
    <text evidence="1">The sequence shown here is derived from an EMBL/GenBank/DDBJ whole genome shotgun (WGS) entry which is preliminary data.</text>
</comment>
<dbReference type="EMBL" id="MJFZ01001215">
    <property type="protein sequence ID" value="RAW22774.1"/>
    <property type="molecule type" value="Genomic_DNA"/>
</dbReference>
<dbReference type="VEuPathDB" id="FungiDB:PC110_g20787"/>
<proteinExistence type="predicted"/>
<gene>
    <name evidence="1" type="ORF">PC110_g20787</name>
</gene>
<dbReference type="CDD" id="cd00303">
    <property type="entry name" value="retropepsin_like"/>
    <property type="match status" value="1"/>
</dbReference>
<dbReference type="Gene3D" id="2.40.70.10">
    <property type="entry name" value="Acid Proteases"/>
    <property type="match status" value="1"/>
</dbReference>
<evidence type="ECO:0008006" key="3">
    <source>
        <dbReference type="Google" id="ProtNLM"/>
    </source>
</evidence>